<evidence type="ECO:0000313" key="2">
    <source>
        <dbReference type="Proteomes" id="UP000277597"/>
    </source>
</evidence>
<comment type="caution">
    <text evidence="1">The sequence shown here is derived from an EMBL/GenBank/DDBJ whole genome shotgun (WGS) entry which is preliminary data.</text>
</comment>
<dbReference type="InterPro" id="IPR025674">
    <property type="entry name" value="Imm6"/>
</dbReference>
<evidence type="ECO:0008006" key="3">
    <source>
        <dbReference type="Google" id="ProtNLM"/>
    </source>
</evidence>
<protein>
    <recommendedName>
        <fullName evidence="3">Immunity protein Imm6</fullName>
    </recommendedName>
</protein>
<evidence type="ECO:0000313" key="1">
    <source>
        <dbReference type="EMBL" id="RRC89642.1"/>
    </source>
</evidence>
<dbReference type="RefSeq" id="WP_004190956.1">
    <property type="nucleotide sequence ID" value="NZ_CP071425.1"/>
</dbReference>
<sequence>MENYKLANFMQILTECLPSYLKKKEDIVFVKKTLEMTQDFLLDKETVSPDALYDRLENINEEDILTYFDLDKESAPSVWVCIADFVAYICKLSYDESGEKYLPETIEAVDEATLTEFFTQYKENLSLFSDLSVAATTALQEKEVDLTDEAVHTYYVQLFGDDK</sequence>
<dbReference type="Pfam" id="PF14434">
    <property type="entry name" value="Imm6"/>
    <property type="match status" value="1"/>
</dbReference>
<dbReference type="GeneID" id="29742534"/>
<reference evidence="1 2" key="1">
    <citation type="submission" date="2018-11" db="EMBL/GenBank/DDBJ databases">
        <title>Genomes From Bacteria Associated with the Canine Oral Cavity: a Test Case for Automated Genome-Based Taxonomic Assignment.</title>
        <authorList>
            <person name="Coil D.A."/>
            <person name="Jospin G."/>
            <person name="Darling A.E."/>
            <person name="Wallis C."/>
            <person name="Davis I.J."/>
            <person name="Harris S."/>
            <person name="Eisen J.A."/>
            <person name="Holcombe L.J."/>
            <person name="O'Flynn C."/>
        </authorList>
    </citation>
    <scope>NUCLEOTIDE SEQUENCE [LARGE SCALE GENOMIC DNA]</scope>
    <source>
        <strain evidence="1 2">OH953</strain>
    </source>
</reference>
<dbReference type="AlphaFoldDB" id="A0A3P1S0E9"/>
<dbReference type="Proteomes" id="UP000277597">
    <property type="component" value="Unassembled WGS sequence"/>
</dbReference>
<dbReference type="EMBL" id="RQZI01000031">
    <property type="protein sequence ID" value="RRC89642.1"/>
    <property type="molecule type" value="Genomic_DNA"/>
</dbReference>
<name>A0A3P1S0E9_STRSA</name>
<proteinExistence type="predicted"/>
<gene>
    <name evidence="1" type="ORF">EII39_12385</name>
</gene>
<organism evidence="1 2">
    <name type="scientific">Streptococcus sanguinis</name>
    <dbReference type="NCBI Taxonomy" id="1305"/>
    <lineage>
        <taxon>Bacteria</taxon>
        <taxon>Bacillati</taxon>
        <taxon>Bacillota</taxon>
        <taxon>Bacilli</taxon>
        <taxon>Lactobacillales</taxon>
        <taxon>Streptococcaceae</taxon>
        <taxon>Streptococcus</taxon>
    </lineage>
</organism>
<accession>A0A3P1S0E9</accession>